<evidence type="ECO:0000313" key="13">
    <source>
        <dbReference type="Proteomes" id="UP001066276"/>
    </source>
</evidence>
<proteinExistence type="inferred from homology"/>
<dbReference type="EMBL" id="JANPWB010000002">
    <property type="protein sequence ID" value="KAJ1207643.1"/>
    <property type="molecule type" value="Genomic_DNA"/>
</dbReference>
<dbReference type="SUPFAM" id="SSF57959">
    <property type="entry name" value="Leucine zipper domain"/>
    <property type="match status" value="1"/>
</dbReference>
<dbReference type="GO" id="GO:0007623">
    <property type="term" value="P:circadian rhythm"/>
    <property type="evidence" value="ECO:0007669"/>
    <property type="project" value="TreeGrafter"/>
</dbReference>
<comment type="similarity">
    <text evidence="1">Belongs to the bZIP family. NFIL3 subfamily.</text>
</comment>
<sequence length="316" mass="33965">MEERVSTLRKEVGEQLREDQLGLIQPGQQKGSTVSTVENQEHNPAATHGCPAPPLWASGSPLDYLGRPLLGMGPPRRRQGAPRRPREFTPEEHKEGSYWSRRQRNNEAARRSRQRRRLQELHLEARALELLRENERLRAALCALYCPPGPRVAPSLLPAPAASHHSPLPPGGQRPPPAPPGGSVTQAAPYRPWVDRAPQPHEPRNICPGAPPCAGPQTASLLPHKLRHKGRGALGALAQGPAEHGVRGAAGGSFELGGGLLTPRAREGAHGPGFLVYTGTSSLPVGPISPTNLLNYADCYTPAFELCNTLSKGQAT</sequence>
<comment type="function">
    <text evidence="8">May act as a transcriptional regulator of a number of proteins of the circadian clock.</text>
</comment>
<reference evidence="12" key="1">
    <citation type="journal article" date="2022" name="bioRxiv">
        <title>Sequencing and chromosome-scale assembly of the giantPleurodeles waltlgenome.</title>
        <authorList>
            <person name="Brown T."/>
            <person name="Elewa A."/>
            <person name="Iarovenko S."/>
            <person name="Subramanian E."/>
            <person name="Araus A.J."/>
            <person name="Petzold A."/>
            <person name="Susuki M."/>
            <person name="Suzuki K.-i.T."/>
            <person name="Hayashi T."/>
            <person name="Toyoda A."/>
            <person name="Oliveira C."/>
            <person name="Osipova E."/>
            <person name="Leigh N.D."/>
            <person name="Simon A."/>
            <person name="Yun M.H."/>
        </authorList>
    </citation>
    <scope>NUCLEOTIDE SEQUENCE</scope>
    <source>
        <strain evidence="12">20211129_DDA</strain>
        <tissue evidence="12">Liver</tissue>
    </source>
</reference>
<evidence type="ECO:0000256" key="5">
    <source>
        <dbReference type="ARBA" id="ARBA00023125"/>
    </source>
</evidence>
<dbReference type="GO" id="GO:0003700">
    <property type="term" value="F:DNA-binding transcription factor activity"/>
    <property type="evidence" value="ECO:0007669"/>
    <property type="project" value="InterPro"/>
</dbReference>
<feature type="region of interest" description="Disordered" evidence="10">
    <location>
        <begin position="156"/>
        <end position="188"/>
    </location>
</feature>
<dbReference type="InterPro" id="IPR004827">
    <property type="entry name" value="bZIP"/>
</dbReference>
<evidence type="ECO:0000256" key="10">
    <source>
        <dbReference type="SAM" id="MobiDB-lite"/>
    </source>
</evidence>
<dbReference type="InterPro" id="IPR046347">
    <property type="entry name" value="bZIP_sf"/>
</dbReference>
<gene>
    <name evidence="12" type="ORF">NDU88_003033</name>
</gene>
<keyword evidence="4" id="KW-0090">Biological rhythms</keyword>
<keyword evidence="6" id="KW-0804">Transcription</keyword>
<comment type="subunit">
    <text evidence="9">Homodimer. Binds DNA as a dimer.</text>
</comment>
<accession>A0AAV7W2B3</accession>
<dbReference type="AlphaFoldDB" id="A0AAV7W2B3"/>
<organism evidence="12 13">
    <name type="scientific">Pleurodeles waltl</name>
    <name type="common">Iberian ribbed newt</name>
    <dbReference type="NCBI Taxonomy" id="8319"/>
    <lineage>
        <taxon>Eukaryota</taxon>
        <taxon>Metazoa</taxon>
        <taxon>Chordata</taxon>
        <taxon>Craniata</taxon>
        <taxon>Vertebrata</taxon>
        <taxon>Euteleostomi</taxon>
        <taxon>Amphibia</taxon>
        <taxon>Batrachia</taxon>
        <taxon>Caudata</taxon>
        <taxon>Salamandroidea</taxon>
        <taxon>Salamandridae</taxon>
        <taxon>Pleurodelinae</taxon>
        <taxon>Pleurodeles</taxon>
    </lineage>
</organism>
<dbReference type="Gene3D" id="1.20.5.170">
    <property type="match status" value="1"/>
</dbReference>
<dbReference type="GO" id="GO:0003677">
    <property type="term" value="F:DNA binding"/>
    <property type="evidence" value="ECO:0007669"/>
    <property type="project" value="UniProtKB-KW"/>
</dbReference>
<evidence type="ECO:0000256" key="9">
    <source>
        <dbReference type="ARBA" id="ARBA00061957"/>
    </source>
</evidence>
<feature type="compositionally biased region" description="Pro residues" evidence="10">
    <location>
        <begin position="167"/>
        <end position="180"/>
    </location>
</feature>
<keyword evidence="3" id="KW-0805">Transcription regulation</keyword>
<feature type="compositionally biased region" description="Low complexity" evidence="10">
    <location>
        <begin position="156"/>
        <end position="166"/>
    </location>
</feature>
<dbReference type="GO" id="GO:0005634">
    <property type="term" value="C:nucleus"/>
    <property type="evidence" value="ECO:0007669"/>
    <property type="project" value="TreeGrafter"/>
</dbReference>
<dbReference type="PROSITE" id="PS50217">
    <property type="entry name" value="BZIP"/>
    <property type="match status" value="1"/>
</dbReference>
<evidence type="ECO:0000256" key="1">
    <source>
        <dbReference type="ARBA" id="ARBA00006079"/>
    </source>
</evidence>
<evidence type="ECO:0000256" key="2">
    <source>
        <dbReference type="ARBA" id="ARBA00018259"/>
    </source>
</evidence>
<keyword evidence="13" id="KW-1185">Reference proteome</keyword>
<feature type="domain" description="BZIP" evidence="11">
    <location>
        <begin position="95"/>
        <end position="144"/>
    </location>
</feature>
<keyword evidence="7" id="KW-0539">Nucleus</keyword>
<evidence type="ECO:0000256" key="8">
    <source>
        <dbReference type="ARBA" id="ARBA00053991"/>
    </source>
</evidence>
<evidence type="ECO:0000256" key="3">
    <source>
        <dbReference type="ARBA" id="ARBA00023015"/>
    </source>
</evidence>
<feature type="compositionally biased region" description="Basic and acidic residues" evidence="10">
    <location>
        <begin position="84"/>
        <end position="96"/>
    </location>
</feature>
<dbReference type="PROSITE" id="PS00036">
    <property type="entry name" value="BZIP_BASIC"/>
    <property type="match status" value="1"/>
</dbReference>
<keyword evidence="5" id="KW-0238">DNA-binding</keyword>
<feature type="region of interest" description="Disordered" evidence="10">
    <location>
        <begin position="72"/>
        <end position="112"/>
    </location>
</feature>
<evidence type="ECO:0000259" key="11">
    <source>
        <dbReference type="PROSITE" id="PS50217"/>
    </source>
</evidence>
<evidence type="ECO:0000256" key="7">
    <source>
        <dbReference type="ARBA" id="ARBA00023242"/>
    </source>
</evidence>
<dbReference type="PANTHER" id="PTHR15284:SF0">
    <property type="entry name" value="GH23983P"/>
    <property type="match status" value="1"/>
</dbReference>
<protein>
    <recommendedName>
        <fullName evidence="2">Nuclear factor interleukin-3-regulated protein</fullName>
    </recommendedName>
</protein>
<dbReference type="FunFam" id="1.20.5.170:FF:000025">
    <property type="entry name" value="nuclear factor interleukin-3-regulated protein-like"/>
    <property type="match status" value="1"/>
</dbReference>
<evidence type="ECO:0000256" key="4">
    <source>
        <dbReference type="ARBA" id="ARBA00023108"/>
    </source>
</evidence>
<comment type="caution">
    <text evidence="12">The sequence shown here is derived from an EMBL/GenBank/DDBJ whole genome shotgun (WGS) entry which is preliminary data.</text>
</comment>
<name>A0AAV7W2B3_PLEWA</name>
<evidence type="ECO:0000256" key="6">
    <source>
        <dbReference type="ARBA" id="ARBA00023163"/>
    </source>
</evidence>
<dbReference type="Proteomes" id="UP001066276">
    <property type="component" value="Chromosome 1_2"/>
</dbReference>
<dbReference type="InterPro" id="IPR047229">
    <property type="entry name" value="NFIL3-like"/>
</dbReference>
<evidence type="ECO:0000313" key="12">
    <source>
        <dbReference type="EMBL" id="KAJ1207643.1"/>
    </source>
</evidence>
<dbReference type="PANTHER" id="PTHR15284">
    <property type="entry name" value="NUCLEAR FACTOR INTERLEUKIN-3-REGULATED PROTEIN"/>
    <property type="match status" value="1"/>
</dbReference>
<dbReference type="Pfam" id="PF07716">
    <property type="entry name" value="bZIP_2"/>
    <property type="match status" value="1"/>
</dbReference>